<proteinExistence type="predicted"/>
<keyword evidence="2" id="KW-1185">Reference proteome</keyword>
<evidence type="ECO:0000313" key="1">
    <source>
        <dbReference type="EMBL" id="KAJ0111146.1"/>
    </source>
</evidence>
<comment type="caution">
    <text evidence="1">The sequence shown here is derived from an EMBL/GenBank/DDBJ whole genome shotgun (WGS) entry which is preliminary data.</text>
</comment>
<name>A0ACC1C6G4_9ROSI</name>
<organism evidence="1 2">
    <name type="scientific">Pistacia atlantica</name>
    <dbReference type="NCBI Taxonomy" id="434234"/>
    <lineage>
        <taxon>Eukaryota</taxon>
        <taxon>Viridiplantae</taxon>
        <taxon>Streptophyta</taxon>
        <taxon>Embryophyta</taxon>
        <taxon>Tracheophyta</taxon>
        <taxon>Spermatophyta</taxon>
        <taxon>Magnoliopsida</taxon>
        <taxon>eudicotyledons</taxon>
        <taxon>Gunneridae</taxon>
        <taxon>Pentapetalae</taxon>
        <taxon>rosids</taxon>
        <taxon>malvids</taxon>
        <taxon>Sapindales</taxon>
        <taxon>Anacardiaceae</taxon>
        <taxon>Pistacia</taxon>
    </lineage>
</organism>
<sequence>MLRTRLLWVHGWVFSSGRCNCPLHL</sequence>
<reference evidence="2" key="1">
    <citation type="journal article" date="2023" name="G3 (Bethesda)">
        <title>Genome assembly and association tests identify interacting loci associated with vigor, precocity, and sex in interspecific pistachio rootstocks.</title>
        <authorList>
            <person name="Palmer W."/>
            <person name="Jacygrad E."/>
            <person name="Sagayaradj S."/>
            <person name="Cavanaugh K."/>
            <person name="Han R."/>
            <person name="Bertier L."/>
            <person name="Beede B."/>
            <person name="Kafkas S."/>
            <person name="Golino D."/>
            <person name="Preece J."/>
            <person name="Michelmore R."/>
        </authorList>
    </citation>
    <scope>NUCLEOTIDE SEQUENCE [LARGE SCALE GENOMIC DNA]</scope>
</reference>
<gene>
    <name evidence="1" type="ORF">Patl1_03196</name>
</gene>
<dbReference type="EMBL" id="CM047897">
    <property type="protein sequence ID" value="KAJ0111146.1"/>
    <property type="molecule type" value="Genomic_DNA"/>
</dbReference>
<accession>A0ACC1C6G4</accession>
<evidence type="ECO:0000313" key="2">
    <source>
        <dbReference type="Proteomes" id="UP001164250"/>
    </source>
</evidence>
<dbReference type="Proteomes" id="UP001164250">
    <property type="component" value="Chromosome 1"/>
</dbReference>
<protein>
    <submittedName>
        <fullName evidence="1">Uncharacterized protein</fullName>
    </submittedName>
</protein>